<keyword evidence="9" id="KW-1185">Reference proteome</keyword>
<dbReference type="GO" id="GO:0007059">
    <property type="term" value="P:chromosome segregation"/>
    <property type="evidence" value="ECO:0007669"/>
    <property type="project" value="UniProtKB-KW"/>
</dbReference>
<organism evidence="8 9">
    <name type="scientific">Ascosphaera apis ARSEF 7405</name>
    <dbReference type="NCBI Taxonomy" id="392613"/>
    <lineage>
        <taxon>Eukaryota</taxon>
        <taxon>Fungi</taxon>
        <taxon>Dikarya</taxon>
        <taxon>Ascomycota</taxon>
        <taxon>Pezizomycotina</taxon>
        <taxon>Eurotiomycetes</taxon>
        <taxon>Eurotiomycetidae</taxon>
        <taxon>Onygenales</taxon>
        <taxon>Ascosphaeraceae</taxon>
        <taxon>Ascosphaera</taxon>
    </lineage>
</organism>
<evidence type="ECO:0000256" key="5">
    <source>
        <dbReference type="ARBA" id="ARBA00022829"/>
    </source>
</evidence>
<evidence type="ECO:0000256" key="7">
    <source>
        <dbReference type="ARBA" id="ARBA00023306"/>
    </source>
</evidence>
<dbReference type="InterPro" id="IPR019440">
    <property type="entry name" value="MAU2"/>
</dbReference>
<keyword evidence="4" id="KW-0498">Mitosis</keyword>
<evidence type="ECO:0000256" key="3">
    <source>
        <dbReference type="ARBA" id="ARBA00022618"/>
    </source>
</evidence>
<dbReference type="Pfam" id="PF10345">
    <property type="entry name" value="Cohesin_load"/>
    <property type="match status" value="1"/>
</dbReference>
<evidence type="ECO:0000313" key="9">
    <source>
        <dbReference type="Proteomes" id="UP000242877"/>
    </source>
</evidence>
<keyword evidence="3" id="KW-0132">Cell division</keyword>
<dbReference type="Proteomes" id="UP000242877">
    <property type="component" value="Unassembled WGS sequence"/>
</dbReference>
<dbReference type="AlphaFoldDB" id="A0A167VHD2"/>
<accession>A0A167VHD2</accession>
<evidence type="ECO:0000256" key="1">
    <source>
        <dbReference type="ARBA" id="ARBA00004123"/>
    </source>
</evidence>
<dbReference type="GO" id="GO:0051301">
    <property type="term" value="P:cell division"/>
    <property type="evidence" value="ECO:0007669"/>
    <property type="project" value="UniProtKB-KW"/>
</dbReference>
<dbReference type="OrthoDB" id="5565328at2759"/>
<dbReference type="EMBL" id="AZGZ01000033">
    <property type="protein sequence ID" value="KZZ87529.1"/>
    <property type="molecule type" value="Genomic_DNA"/>
</dbReference>
<keyword evidence="5" id="KW-0159">Chromosome partition</keyword>
<keyword evidence="7" id="KW-0131">Cell cycle</keyword>
<evidence type="ECO:0000313" key="8">
    <source>
        <dbReference type="EMBL" id="KZZ87529.1"/>
    </source>
</evidence>
<proteinExistence type="inferred from homology"/>
<evidence type="ECO:0000256" key="4">
    <source>
        <dbReference type="ARBA" id="ARBA00022776"/>
    </source>
</evidence>
<comment type="similarity">
    <text evidence="2">Belongs to the SCC4/mau-2 family.</text>
</comment>
<dbReference type="VEuPathDB" id="FungiDB:AAP_05612"/>
<name>A0A167VHD2_9EURO</name>
<keyword evidence="6" id="KW-0539">Nucleus</keyword>
<gene>
    <name evidence="8" type="ORF">AAP_05612</name>
</gene>
<sequence>MQTRDDLKRAIAIGQETSNGQVTYLAVTFFAYKFFKGVINPQAEKHMMLAHAVAKSADNKLWRGVTEELLADCLERHGKSKEAVAARRRADNVVRNLPAGLREVNSLYVP</sequence>
<dbReference type="GO" id="GO:0007064">
    <property type="term" value="P:mitotic sister chromatid cohesion"/>
    <property type="evidence" value="ECO:0007669"/>
    <property type="project" value="InterPro"/>
</dbReference>
<dbReference type="GO" id="GO:0005634">
    <property type="term" value="C:nucleus"/>
    <property type="evidence" value="ECO:0007669"/>
    <property type="project" value="UniProtKB-SubCell"/>
</dbReference>
<evidence type="ECO:0000256" key="6">
    <source>
        <dbReference type="ARBA" id="ARBA00023242"/>
    </source>
</evidence>
<reference evidence="8 9" key="1">
    <citation type="journal article" date="2016" name="Genome Biol. Evol.">
        <title>Divergent and convergent evolution of fungal pathogenicity.</title>
        <authorList>
            <person name="Shang Y."/>
            <person name="Xiao G."/>
            <person name="Zheng P."/>
            <person name="Cen K."/>
            <person name="Zhan S."/>
            <person name="Wang C."/>
        </authorList>
    </citation>
    <scope>NUCLEOTIDE SEQUENCE [LARGE SCALE GENOMIC DNA]</scope>
    <source>
        <strain evidence="8 9">ARSEF 7405</strain>
    </source>
</reference>
<evidence type="ECO:0000256" key="2">
    <source>
        <dbReference type="ARBA" id="ARBA00008585"/>
    </source>
</evidence>
<protein>
    <submittedName>
        <fullName evidence="8">Cohesin loading factor</fullName>
    </submittedName>
</protein>
<comment type="caution">
    <text evidence="8">The sequence shown here is derived from an EMBL/GenBank/DDBJ whole genome shotgun (WGS) entry which is preliminary data.</text>
</comment>
<comment type="subcellular location">
    <subcellularLocation>
        <location evidence="1">Nucleus</location>
    </subcellularLocation>
</comment>